<proteinExistence type="predicted"/>
<keyword evidence="1" id="KW-0472">Membrane</keyword>
<dbReference type="InterPro" id="IPR050697">
    <property type="entry name" value="Adenylyl/Guanylyl_Cyclase_3/4"/>
</dbReference>
<dbReference type="PANTHER" id="PTHR43081">
    <property type="entry name" value="ADENYLATE CYCLASE, TERMINAL-DIFFERENTIATION SPECIFIC-RELATED"/>
    <property type="match status" value="1"/>
</dbReference>
<dbReference type="SUPFAM" id="SSF55073">
    <property type="entry name" value="Nucleotide cyclase"/>
    <property type="match status" value="1"/>
</dbReference>
<evidence type="ECO:0000313" key="4">
    <source>
        <dbReference type="Proteomes" id="UP000321058"/>
    </source>
</evidence>
<dbReference type="SMART" id="SM00044">
    <property type="entry name" value="CYCc"/>
    <property type="match status" value="1"/>
</dbReference>
<organism evidence="3 4">
    <name type="scientific">Reyranella soli</name>
    <dbReference type="NCBI Taxonomy" id="1230389"/>
    <lineage>
        <taxon>Bacteria</taxon>
        <taxon>Pseudomonadati</taxon>
        <taxon>Pseudomonadota</taxon>
        <taxon>Alphaproteobacteria</taxon>
        <taxon>Hyphomicrobiales</taxon>
        <taxon>Reyranellaceae</taxon>
        <taxon>Reyranella</taxon>
    </lineage>
</organism>
<accession>A0A512NLE7</accession>
<dbReference type="CDD" id="cd07302">
    <property type="entry name" value="CHD"/>
    <property type="match status" value="1"/>
</dbReference>
<evidence type="ECO:0000256" key="1">
    <source>
        <dbReference type="SAM" id="Phobius"/>
    </source>
</evidence>
<evidence type="ECO:0000313" key="3">
    <source>
        <dbReference type="EMBL" id="GEP59739.1"/>
    </source>
</evidence>
<dbReference type="Pfam" id="PF00211">
    <property type="entry name" value="Guanylate_cyc"/>
    <property type="match status" value="1"/>
</dbReference>
<keyword evidence="1" id="KW-1133">Transmembrane helix</keyword>
<dbReference type="Gene3D" id="3.30.70.1230">
    <property type="entry name" value="Nucleotide cyclase"/>
    <property type="match status" value="1"/>
</dbReference>
<feature type="transmembrane region" description="Helical" evidence="1">
    <location>
        <begin position="12"/>
        <end position="30"/>
    </location>
</feature>
<evidence type="ECO:0000259" key="2">
    <source>
        <dbReference type="PROSITE" id="PS50125"/>
    </source>
</evidence>
<dbReference type="GO" id="GO:0004016">
    <property type="term" value="F:adenylate cyclase activity"/>
    <property type="evidence" value="ECO:0007669"/>
    <property type="project" value="UniProtKB-ARBA"/>
</dbReference>
<dbReference type="InterPro" id="IPR029787">
    <property type="entry name" value="Nucleotide_cyclase"/>
</dbReference>
<keyword evidence="4" id="KW-1185">Reference proteome</keyword>
<dbReference type="InterPro" id="IPR001054">
    <property type="entry name" value="A/G_cyclase"/>
</dbReference>
<dbReference type="EMBL" id="BKAJ01000138">
    <property type="protein sequence ID" value="GEP59739.1"/>
    <property type="molecule type" value="Genomic_DNA"/>
</dbReference>
<sequence>MLAAIVFLLDTFSPLEFSVAVLYVVVVLIVDTSSQRRTVLQAAAGCAGLTLASYVMVHGTTFAGTPPIRASIGLTAIGITTFLVLRNRAVNERLKHTERQRANLARFFSPRLVDQLMDADERLPITHKQSSAVMFVDMVGFSAHCARLRPEAVIVMLRDLLARLSSAVFANNGTIDKFLGDGLMAVFGLPMPSAADVTNAVRSAIDIQTAISLWNAERYQLGEVAIRVAVGIHHGDVVFGDVGGDRQLELTVVGDTVNVASLVEAQCRLLDVSILVTGSVMDALYAEGSDGLAAQFADEGRHLLRGHTEPIHLFSMSTPLVP</sequence>
<feature type="transmembrane region" description="Helical" evidence="1">
    <location>
        <begin position="42"/>
        <end position="62"/>
    </location>
</feature>
<gene>
    <name evidence="3" type="ORF">RSO01_69050</name>
</gene>
<dbReference type="Proteomes" id="UP000321058">
    <property type="component" value="Unassembled WGS sequence"/>
</dbReference>
<dbReference type="PANTHER" id="PTHR43081:SF1">
    <property type="entry name" value="ADENYLATE CYCLASE, TERMINAL-DIFFERENTIATION SPECIFIC"/>
    <property type="match status" value="1"/>
</dbReference>
<feature type="transmembrane region" description="Helical" evidence="1">
    <location>
        <begin position="68"/>
        <end position="85"/>
    </location>
</feature>
<comment type="caution">
    <text evidence="3">The sequence shown here is derived from an EMBL/GenBank/DDBJ whole genome shotgun (WGS) entry which is preliminary data.</text>
</comment>
<protein>
    <recommendedName>
        <fullName evidence="2">Guanylate cyclase domain-containing protein</fullName>
    </recommendedName>
</protein>
<feature type="domain" description="Guanylate cyclase" evidence="2">
    <location>
        <begin position="132"/>
        <end position="264"/>
    </location>
</feature>
<keyword evidence="1" id="KW-0812">Transmembrane</keyword>
<name>A0A512NLE7_9HYPH</name>
<dbReference type="GO" id="GO:0009190">
    <property type="term" value="P:cyclic nucleotide biosynthetic process"/>
    <property type="evidence" value="ECO:0007669"/>
    <property type="project" value="InterPro"/>
</dbReference>
<dbReference type="GO" id="GO:0035556">
    <property type="term" value="P:intracellular signal transduction"/>
    <property type="evidence" value="ECO:0007669"/>
    <property type="project" value="InterPro"/>
</dbReference>
<dbReference type="PROSITE" id="PS50125">
    <property type="entry name" value="GUANYLATE_CYCLASE_2"/>
    <property type="match status" value="1"/>
</dbReference>
<reference evidence="3 4" key="1">
    <citation type="submission" date="2019-07" db="EMBL/GenBank/DDBJ databases">
        <title>Whole genome shotgun sequence of Reyranella soli NBRC 108950.</title>
        <authorList>
            <person name="Hosoyama A."/>
            <person name="Uohara A."/>
            <person name="Ohji S."/>
            <person name="Ichikawa N."/>
        </authorList>
    </citation>
    <scope>NUCLEOTIDE SEQUENCE [LARGE SCALE GENOMIC DNA]</scope>
    <source>
        <strain evidence="3 4">NBRC 108950</strain>
    </source>
</reference>
<dbReference type="AlphaFoldDB" id="A0A512NLE7"/>